<sequence length="281" mass="32458">MGLQYRGFLKQYYDVYKWIENSPAKDAAFCFPRRICRGNSLNSSQIDLAFSTKGFKNWKNATKAFNNHQKRKAHNYSSESMLKLIDGNSIDVAIDESKKLQLSQRDSERLKNRDFFQRLVDITILLAKTGKPFRGHIENVNSFNKRMYKEVIELLLKYDPIFKKHMECGPRNAFYSSNRIQNDIILALYNYFQKKLSVTLQNKKISVIADEISDIGHHEQMSIVIRYFDSNLNQPVEHFVCLQRLNSVNAQSIFDVLINKLGLSWSSVIAVCFDGAATMSG</sequence>
<feature type="domain" description="TTF-type" evidence="1">
    <location>
        <begin position="4"/>
        <end position="96"/>
    </location>
</feature>
<dbReference type="Pfam" id="PF14291">
    <property type="entry name" value="DUF4371"/>
    <property type="match status" value="1"/>
</dbReference>
<accession>A0AAV0WEM1</accession>
<dbReference type="PANTHER" id="PTHR45749:SF21">
    <property type="entry name" value="DUF4371 DOMAIN-CONTAINING PROTEIN"/>
    <property type="match status" value="1"/>
</dbReference>
<comment type="caution">
    <text evidence="2">The sequence shown here is derived from an EMBL/GenBank/DDBJ whole genome shotgun (WGS) entry which is preliminary data.</text>
</comment>
<dbReference type="InterPro" id="IPR006580">
    <property type="entry name" value="Znf_TTF"/>
</dbReference>
<dbReference type="EMBL" id="CARXXK010000002">
    <property type="protein sequence ID" value="CAI6354133.1"/>
    <property type="molecule type" value="Genomic_DNA"/>
</dbReference>
<keyword evidence="3" id="KW-1185">Reference proteome</keyword>
<protein>
    <recommendedName>
        <fullName evidence="1">TTF-type domain-containing protein</fullName>
    </recommendedName>
</protein>
<name>A0AAV0WEM1_9HEMI</name>
<dbReference type="InterPro" id="IPR025398">
    <property type="entry name" value="DUF4371"/>
</dbReference>
<gene>
    <name evidence="2" type="ORF">MEUPH1_LOCUS10174</name>
</gene>
<proteinExistence type="predicted"/>
<evidence type="ECO:0000259" key="1">
    <source>
        <dbReference type="SMART" id="SM00597"/>
    </source>
</evidence>
<dbReference type="AlphaFoldDB" id="A0AAV0WEM1"/>
<dbReference type="PANTHER" id="PTHR45749">
    <property type="match status" value="1"/>
</dbReference>
<dbReference type="Proteomes" id="UP001160148">
    <property type="component" value="Unassembled WGS sequence"/>
</dbReference>
<dbReference type="SMART" id="SM00597">
    <property type="entry name" value="ZnF_TTF"/>
    <property type="match status" value="1"/>
</dbReference>
<reference evidence="2 3" key="1">
    <citation type="submission" date="2023-01" db="EMBL/GenBank/DDBJ databases">
        <authorList>
            <person name="Whitehead M."/>
        </authorList>
    </citation>
    <scope>NUCLEOTIDE SEQUENCE [LARGE SCALE GENOMIC DNA]</scope>
</reference>
<evidence type="ECO:0000313" key="3">
    <source>
        <dbReference type="Proteomes" id="UP001160148"/>
    </source>
</evidence>
<evidence type="ECO:0000313" key="2">
    <source>
        <dbReference type="EMBL" id="CAI6354133.1"/>
    </source>
</evidence>
<organism evidence="2 3">
    <name type="scientific">Macrosiphum euphorbiae</name>
    <name type="common">potato aphid</name>
    <dbReference type="NCBI Taxonomy" id="13131"/>
    <lineage>
        <taxon>Eukaryota</taxon>
        <taxon>Metazoa</taxon>
        <taxon>Ecdysozoa</taxon>
        <taxon>Arthropoda</taxon>
        <taxon>Hexapoda</taxon>
        <taxon>Insecta</taxon>
        <taxon>Pterygota</taxon>
        <taxon>Neoptera</taxon>
        <taxon>Paraneoptera</taxon>
        <taxon>Hemiptera</taxon>
        <taxon>Sternorrhyncha</taxon>
        <taxon>Aphidomorpha</taxon>
        <taxon>Aphidoidea</taxon>
        <taxon>Aphididae</taxon>
        <taxon>Macrosiphini</taxon>
        <taxon>Macrosiphum</taxon>
    </lineage>
</organism>